<evidence type="ECO:0000313" key="3">
    <source>
        <dbReference type="Proteomes" id="UP000612055"/>
    </source>
</evidence>
<dbReference type="PANTHER" id="PTHR10782">
    <property type="entry name" value="ZINC FINGER MIZ DOMAIN-CONTAINING PROTEIN"/>
    <property type="match status" value="1"/>
</dbReference>
<evidence type="ECO:0008006" key="4">
    <source>
        <dbReference type="Google" id="ProtNLM"/>
    </source>
</evidence>
<keyword evidence="3" id="KW-1185">Reference proteome</keyword>
<feature type="compositionally biased region" description="Gly residues" evidence="1">
    <location>
        <begin position="459"/>
        <end position="469"/>
    </location>
</feature>
<feature type="compositionally biased region" description="Low complexity" evidence="1">
    <location>
        <begin position="38"/>
        <end position="61"/>
    </location>
</feature>
<proteinExistence type="predicted"/>
<evidence type="ECO:0000256" key="1">
    <source>
        <dbReference type="SAM" id="MobiDB-lite"/>
    </source>
</evidence>
<evidence type="ECO:0000313" key="2">
    <source>
        <dbReference type="EMBL" id="KAG2483188.1"/>
    </source>
</evidence>
<feature type="compositionally biased region" description="Basic and acidic residues" evidence="1">
    <location>
        <begin position="62"/>
        <end position="73"/>
    </location>
</feature>
<feature type="compositionally biased region" description="Gly residues" evidence="1">
    <location>
        <begin position="182"/>
        <end position="198"/>
    </location>
</feature>
<feature type="compositionally biased region" description="Low complexity" evidence="1">
    <location>
        <begin position="82"/>
        <end position="104"/>
    </location>
</feature>
<feature type="compositionally biased region" description="Pro residues" evidence="1">
    <location>
        <begin position="139"/>
        <end position="156"/>
    </location>
</feature>
<dbReference type="OrthoDB" id="543208at2759"/>
<feature type="compositionally biased region" description="Low complexity" evidence="1">
    <location>
        <begin position="443"/>
        <end position="456"/>
    </location>
</feature>
<dbReference type="GO" id="GO:0061665">
    <property type="term" value="F:SUMO ligase activity"/>
    <property type="evidence" value="ECO:0007669"/>
    <property type="project" value="TreeGrafter"/>
</dbReference>
<dbReference type="AlphaFoldDB" id="A0A835XI36"/>
<dbReference type="GO" id="GO:0016925">
    <property type="term" value="P:protein sumoylation"/>
    <property type="evidence" value="ECO:0007669"/>
    <property type="project" value="TreeGrafter"/>
</dbReference>
<gene>
    <name evidence="2" type="ORF">HYH03_017923</name>
</gene>
<sequence>MLPGMSPEERASKRVRTIPEPKPAISTGAAASSSDHMPGSSSAGPSPAHRPSASSAPPRSGLRTERPASRFHVESQPPTQPAPQSQTQPPLALAPAPQVAHPAHSLTESFQVSNAGANYQLQPPPPPQPQTKPAAQPHRTPPQPQSQPRRTPPPSQPADRAARGGAAGAAGALGAAAAALGAGAGGAGGAAAGAGAGAGAAAPAPPKLASAAVAVLTTALPVWAEEALRGVDPFWEPTEVLATIVTKESAPAPGTHGQMQLASALFTVGPATLTAIQNKQAQARLVCVQPGDGPPPRCHFYGGASLLLNGQQMEATREDRVALLLGPNQADQAVDVSAALRSGSNRVSLLWPVGVAGAVAALRLCRRLGPEQLAARMAPPLPRHQALAAVRAHLAAPSDLDAGAADGGAADGGGDGGGDGAAADGAGEDQGGDGERRKGGGAASAAQLGGQAQGHQSEGRGGGGGGEGGGLTATVSLRCPLGGCLATAPAHFGASATAAPLAFFDARCFLQQAAASGSWLCPATGKLGSPQDLRPHAFFSAVLATLEANGAAGRVEAVEVAPCGSWRPKDSRVPLLPVPPEGKAWPRFDVRLLDPEGGEEGRDVVDLTDD</sequence>
<dbReference type="EMBL" id="JAEHOE010000186">
    <property type="protein sequence ID" value="KAG2483188.1"/>
    <property type="molecule type" value="Genomic_DNA"/>
</dbReference>
<feature type="region of interest" description="Disordered" evidence="1">
    <location>
        <begin position="403"/>
        <end position="469"/>
    </location>
</feature>
<organism evidence="2 3">
    <name type="scientific">Edaphochlamys debaryana</name>
    <dbReference type="NCBI Taxonomy" id="47281"/>
    <lineage>
        <taxon>Eukaryota</taxon>
        <taxon>Viridiplantae</taxon>
        <taxon>Chlorophyta</taxon>
        <taxon>core chlorophytes</taxon>
        <taxon>Chlorophyceae</taxon>
        <taxon>CS clade</taxon>
        <taxon>Chlamydomonadales</taxon>
        <taxon>Chlamydomonadales incertae sedis</taxon>
        <taxon>Edaphochlamys</taxon>
    </lineage>
</organism>
<dbReference type="Gene3D" id="3.30.40.10">
    <property type="entry name" value="Zinc/RING finger domain, C3HC4 (zinc finger)"/>
    <property type="match status" value="1"/>
</dbReference>
<name>A0A835XI36_9CHLO</name>
<feature type="region of interest" description="Disordered" evidence="1">
    <location>
        <begin position="1"/>
        <end position="166"/>
    </location>
</feature>
<feature type="compositionally biased region" description="Gly residues" evidence="1">
    <location>
        <begin position="405"/>
        <end position="420"/>
    </location>
</feature>
<dbReference type="InterPro" id="IPR013083">
    <property type="entry name" value="Znf_RING/FYVE/PHD"/>
</dbReference>
<dbReference type="PANTHER" id="PTHR10782:SF4">
    <property type="entry name" value="TONALLI, ISOFORM E"/>
    <property type="match status" value="1"/>
</dbReference>
<accession>A0A835XI36</accession>
<dbReference type="GO" id="GO:0000785">
    <property type="term" value="C:chromatin"/>
    <property type="evidence" value="ECO:0007669"/>
    <property type="project" value="TreeGrafter"/>
</dbReference>
<comment type="caution">
    <text evidence="2">The sequence shown here is derived from an EMBL/GenBank/DDBJ whole genome shotgun (WGS) entry which is preliminary data.</text>
</comment>
<feature type="compositionally biased region" description="Polar residues" evidence="1">
    <location>
        <begin position="106"/>
        <end position="119"/>
    </location>
</feature>
<reference evidence="2" key="1">
    <citation type="journal article" date="2020" name="bioRxiv">
        <title>Comparative genomics of Chlamydomonas.</title>
        <authorList>
            <person name="Craig R.J."/>
            <person name="Hasan A.R."/>
            <person name="Ness R.W."/>
            <person name="Keightley P.D."/>
        </authorList>
    </citation>
    <scope>NUCLEOTIDE SEQUENCE</scope>
    <source>
        <strain evidence="2">CCAP 11/70</strain>
    </source>
</reference>
<protein>
    <recommendedName>
        <fullName evidence="4">SP-RING-type domain-containing protein</fullName>
    </recommendedName>
</protein>
<dbReference type="Proteomes" id="UP000612055">
    <property type="component" value="Unassembled WGS sequence"/>
</dbReference>
<feature type="region of interest" description="Disordered" evidence="1">
    <location>
        <begin position="182"/>
        <end position="204"/>
    </location>
</feature>